<dbReference type="GO" id="GO:0005524">
    <property type="term" value="F:ATP binding"/>
    <property type="evidence" value="ECO:0007669"/>
    <property type="project" value="UniProtKB-KW"/>
</dbReference>
<dbReference type="GO" id="GO:0005829">
    <property type="term" value="C:cytosol"/>
    <property type="evidence" value="ECO:0007669"/>
    <property type="project" value="TreeGrafter"/>
</dbReference>
<dbReference type="Gene3D" id="3.40.50.300">
    <property type="entry name" value="P-loop containing nucleotide triphosphate hydrolases"/>
    <property type="match status" value="1"/>
</dbReference>
<feature type="compositionally biased region" description="Polar residues" evidence="3">
    <location>
        <begin position="1"/>
        <end position="10"/>
    </location>
</feature>
<keyword evidence="2" id="KW-0067">ATP-binding</keyword>
<proteinExistence type="predicted"/>
<dbReference type="GO" id="GO:0016887">
    <property type="term" value="F:ATP hydrolysis activity"/>
    <property type="evidence" value="ECO:0007669"/>
    <property type="project" value="TreeGrafter"/>
</dbReference>
<name>A0A917SG15_9ACTN</name>
<evidence type="ECO:0000256" key="2">
    <source>
        <dbReference type="ARBA" id="ARBA00022840"/>
    </source>
</evidence>
<accession>A0A917SG15</accession>
<dbReference type="PANTHER" id="PTHR43384">
    <property type="entry name" value="SEPTUM SITE-DETERMINING PROTEIN MIND HOMOLOG, CHLOROPLASTIC-RELATED"/>
    <property type="match status" value="1"/>
</dbReference>
<dbReference type="AlphaFoldDB" id="A0A917SG15"/>
<gene>
    <name evidence="4" type="ORF">GCM10011575_41890</name>
</gene>
<evidence type="ECO:0000256" key="3">
    <source>
        <dbReference type="SAM" id="MobiDB-lite"/>
    </source>
</evidence>
<feature type="compositionally biased region" description="Low complexity" evidence="3">
    <location>
        <begin position="291"/>
        <end position="304"/>
    </location>
</feature>
<evidence type="ECO:0000313" key="4">
    <source>
        <dbReference type="EMBL" id="GGL79134.1"/>
    </source>
</evidence>
<feature type="region of interest" description="Disordered" evidence="3">
    <location>
        <begin position="290"/>
        <end position="311"/>
    </location>
</feature>
<keyword evidence="1" id="KW-0547">Nucleotide-binding</keyword>
<reference evidence="4" key="1">
    <citation type="journal article" date="2014" name="Int. J. Syst. Evol. Microbiol.">
        <title>Complete genome sequence of Corynebacterium casei LMG S-19264T (=DSM 44701T), isolated from a smear-ripened cheese.</title>
        <authorList>
            <consortium name="US DOE Joint Genome Institute (JGI-PGF)"/>
            <person name="Walter F."/>
            <person name="Albersmeier A."/>
            <person name="Kalinowski J."/>
            <person name="Ruckert C."/>
        </authorList>
    </citation>
    <scope>NUCLEOTIDE SEQUENCE</scope>
    <source>
        <strain evidence="4">CGMCC 4.7306</strain>
    </source>
</reference>
<comment type="caution">
    <text evidence="4">The sequence shown here is derived from an EMBL/GenBank/DDBJ whole genome shotgun (WGS) entry which is preliminary data.</text>
</comment>
<keyword evidence="5" id="KW-1185">Reference proteome</keyword>
<organism evidence="4 5">
    <name type="scientific">Microlunatus endophyticus</name>
    <dbReference type="NCBI Taxonomy" id="1716077"/>
    <lineage>
        <taxon>Bacteria</taxon>
        <taxon>Bacillati</taxon>
        <taxon>Actinomycetota</taxon>
        <taxon>Actinomycetes</taxon>
        <taxon>Propionibacteriales</taxon>
        <taxon>Propionibacteriaceae</taxon>
        <taxon>Microlunatus</taxon>
    </lineage>
</organism>
<dbReference type="Proteomes" id="UP000613840">
    <property type="component" value="Unassembled WGS sequence"/>
</dbReference>
<protein>
    <submittedName>
        <fullName evidence="4">Uncharacterized protein</fullName>
    </submittedName>
</protein>
<feature type="region of interest" description="Disordered" evidence="3">
    <location>
        <begin position="1"/>
        <end position="58"/>
    </location>
</feature>
<evidence type="ECO:0000313" key="5">
    <source>
        <dbReference type="Proteomes" id="UP000613840"/>
    </source>
</evidence>
<dbReference type="InterPro" id="IPR050625">
    <property type="entry name" value="ParA/MinD_ATPase"/>
</dbReference>
<evidence type="ECO:0000256" key="1">
    <source>
        <dbReference type="ARBA" id="ARBA00022741"/>
    </source>
</evidence>
<dbReference type="GO" id="GO:0009898">
    <property type="term" value="C:cytoplasmic side of plasma membrane"/>
    <property type="evidence" value="ECO:0007669"/>
    <property type="project" value="TreeGrafter"/>
</dbReference>
<dbReference type="EMBL" id="BMMZ01000014">
    <property type="protein sequence ID" value="GGL79134.1"/>
    <property type="molecule type" value="Genomic_DNA"/>
</dbReference>
<sequence>MAGLSRTSAPGRTGYGARPVSVDLARNRRLTETANDDTQLTPPSRSAQSGGHRLSQSQVTDQLALAHWPADQVVAVCSLAGGVGRTTLAGLFALTLAGLPYAQLHRPIALGELDPSPLSRSRTRWGVPPDLDHIAVTPVGGRVRILADIGAPADGRPVRIIDSPAGLAKTLQVAATYPASSIVLLSRPDRASLADTAAALIWLQDVQRVGRDRLTVVVNHGVGPVDPGSKAAATALGIRCRSVHRFPAHTALKPGTPLPSGRQTPRALHRVLIRLCADVYNSTVCNSAGYSSTRPTASTSSPTLPEEHSHA</sequence>
<dbReference type="GO" id="GO:0051782">
    <property type="term" value="P:negative regulation of cell division"/>
    <property type="evidence" value="ECO:0007669"/>
    <property type="project" value="TreeGrafter"/>
</dbReference>
<dbReference type="InterPro" id="IPR027417">
    <property type="entry name" value="P-loop_NTPase"/>
</dbReference>
<dbReference type="RefSeq" id="WP_188897501.1">
    <property type="nucleotide sequence ID" value="NZ_BMMZ01000014.1"/>
</dbReference>
<feature type="compositionally biased region" description="Polar residues" evidence="3">
    <location>
        <begin position="32"/>
        <end position="58"/>
    </location>
</feature>
<reference evidence="4" key="2">
    <citation type="submission" date="2020-09" db="EMBL/GenBank/DDBJ databases">
        <authorList>
            <person name="Sun Q."/>
            <person name="Zhou Y."/>
        </authorList>
    </citation>
    <scope>NUCLEOTIDE SEQUENCE</scope>
    <source>
        <strain evidence="4">CGMCC 4.7306</strain>
    </source>
</reference>
<dbReference type="PANTHER" id="PTHR43384:SF6">
    <property type="entry name" value="SEPTUM SITE-DETERMINING PROTEIN MIND HOMOLOG, CHLOROPLASTIC"/>
    <property type="match status" value="1"/>
</dbReference>
<dbReference type="SUPFAM" id="SSF52540">
    <property type="entry name" value="P-loop containing nucleoside triphosphate hydrolases"/>
    <property type="match status" value="1"/>
</dbReference>